<dbReference type="PRINTS" id="PR00926">
    <property type="entry name" value="MITOCARRIER"/>
</dbReference>
<dbReference type="EMBL" id="ML119654">
    <property type="protein sequence ID" value="RPA85379.1"/>
    <property type="molecule type" value="Genomic_DNA"/>
</dbReference>
<dbReference type="STRING" id="1160509.A0A3N4IHQ9"/>
<evidence type="ECO:0000256" key="6">
    <source>
        <dbReference type="ARBA" id="ARBA00022792"/>
    </source>
</evidence>
<dbReference type="GO" id="GO:0005743">
    <property type="term" value="C:mitochondrial inner membrane"/>
    <property type="evidence" value="ECO:0007669"/>
    <property type="project" value="UniProtKB-SubCell"/>
</dbReference>
<dbReference type="InterPro" id="IPR018108">
    <property type="entry name" value="MCP_transmembrane"/>
</dbReference>
<dbReference type="Proteomes" id="UP000275078">
    <property type="component" value="Unassembled WGS sequence"/>
</dbReference>
<name>A0A3N4IHQ9_ASCIM</name>
<dbReference type="SUPFAM" id="SSF103506">
    <property type="entry name" value="Mitochondrial carrier"/>
    <property type="match status" value="1"/>
</dbReference>
<dbReference type="InterPro" id="IPR023395">
    <property type="entry name" value="MCP_dom_sf"/>
</dbReference>
<dbReference type="PANTHER" id="PTHR45624">
    <property type="entry name" value="MITOCHONDRIAL BASIC AMINO ACIDS TRANSPORTER-RELATED"/>
    <property type="match status" value="1"/>
</dbReference>
<sequence length="301" mass="33754">MADDASPSQITQNPYKGFLAGVFSGIAKQTVGHPFDTIKVRLQTSSTSRFNGPLDCLMKTIRGEGLRGLYKGATPPLVGWMFMDSIMLGSLSNYRRIIKDNFYASHQALPVFGHACAGVLAGWTVSFVAAPVENVKARLQVQYHDVRKAGLLHHGKPLPGVKYTGPIDCITKLVREHGLRGLFNGLFATMVFRSYFFFWWGSYSLFTNELKKRTALSDPMINFWAGGLSAQVFWVTCYPADVVKQRVMTGEIGKVKWSEEARKLWSQGRREIWRGFLPCFLRSFPANACALVAFESVMRMM</sequence>
<keyword evidence="5" id="KW-0677">Repeat</keyword>
<evidence type="ECO:0000256" key="4">
    <source>
        <dbReference type="ARBA" id="ARBA00022692"/>
    </source>
</evidence>
<dbReference type="Gene3D" id="1.50.40.10">
    <property type="entry name" value="Mitochondrial carrier domain"/>
    <property type="match status" value="1"/>
</dbReference>
<reference evidence="13 14" key="1">
    <citation type="journal article" date="2018" name="Nat. Ecol. Evol.">
        <title>Pezizomycetes genomes reveal the molecular basis of ectomycorrhizal truffle lifestyle.</title>
        <authorList>
            <person name="Murat C."/>
            <person name="Payen T."/>
            <person name="Noel B."/>
            <person name="Kuo A."/>
            <person name="Morin E."/>
            <person name="Chen J."/>
            <person name="Kohler A."/>
            <person name="Krizsan K."/>
            <person name="Balestrini R."/>
            <person name="Da Silva C."/>
            <person name="Montanini B."/>
            <person name="Hainaut M."/>
            <person name="Levati E."/>
            <person name="Barry K.W."/>
            <person name="Belfiori B."/>
            <person name="Cichocki N."/>
            <person name="Clum A."/>
            <person name="Dockter R.B."/>
            <person name="Fauchery L."/>
            <person name="Guy J."/>
            <person name="Iotti M."/>
            <person name="Le Tacon F."/>
            <person name="Lindquist E.A."/>
            <person name="Lipzen A."/>
            <person name="Malagnac F."/>
            <person name="Mello A."/>
            <person name="Molinier V."/>
            <person name="Miyauchi S."/>
            <person name="Poulain J."/>
            <person name="Riccioni C."/>
            <person name="Rubini A."/>
            <person name="Sitrit Y."/>
            <person name="Splivallo R."/>
            <person name="Traeger S."/>
            <person name="Wang M."/>
            <person name="Zifcakova L."/>
            <person name="Wipf D."/>
            <person name="Zambonelli A."/>
            <person name="Paolocci F."/>
            <person name="Nowrousian M."/>
            <person name="Ottonello S."/>
            <person name="Baldrian P."/>
            <person name="Spatafora J.W."/>
            <person name="Henrissat B."/>
            <person name="Nagy L.G."/>
            <person name="Aury J.M."/>
            <person name="Wincker P."/>
            <person name="Grigoriev I.V."/>
            <person name="Bonfante P."/>
            <person name="Martin F.M."/>
        </authorList>
    </citation>
    <scope>NUCLEOTIDE SEQUENCE [LARGE SCALE GENOMIC DNA]</scope>
    <source>
        <strain evidence="13 14">RN42</strain>
    </source>
</reference>
<evidence type="ECO:0000256" key="12">
    <source>
        <dbReference type="SAM" id="Phobius"/>
    </source>
</evidence>
<evidence type="ECO:0000256" key="10">
    <source>
        <dbReference type="PROSITE-ProRule" id="PRU00282"/>
    </source>
</evidence>
<keyword evidence="6" id="KW-0999">Mitochondrion inner membrane</keyword>
<evidence type="ECO:0000256" key="5">
    <source>
        <dbReference type="ARBA" id="ARBA00022737"/>
    </source>
</evidence>
<dbReference type="OrthoDB" id="193856at2759"/>
<keyword evidence="4 10" id="KW-0812">Transmembrane</keyword>
<keyword evidence="9 10" id="KW-0472">Membrane</keyword>
<comment type="subcellular location">
    <subcellularLocation>
        <location evidence="1">Mitochondrion inner membrane</location>
        <topology evidence="1">Multi-pass membrane protein</topology>
    </subcellularLocation>
</comment>
<comment type="similarity">
    <text evidence="2 11">Belongs to the mitochondrial carrier (TC 2.A.29) family.</text>
</comment>
<keyword evidence="14" id="KW-1185">Reference proteome</keyword>
<feature type="repeat" description="Solcar" evidence="10">
    <location>
        <begin position="12"/>
        <end position="97"/>
    </location>
</feature>
<evidence type="ECO:0000256" key="2">
    <source>
        <dbReference type="ARBA" id="ARBA00006375"/>
    </source>
</evidence>
<feature type="repeat" description="Solcar" evidence="10">
    <location>
        <begin position="217"/>
        <end position="300"/>
    </location>
</feature>
<evidence type="ECO:0000313" key="13">
    <source>
        <dbReference type="EMBL" id="RPA85379.1"/>
    </source>
</evidence>
<protein>
    <submittedName>
        <fullName evidence="13">Mitochondrial carrier</fullName>
    </submittedName>
</protein>
<evidence type="ECO:0000256" key="1">
    <source>
        <dbReference type="ARBA" id="ARBA00004448"/>
    </source>
</evidence>
<feature type="repeat" description="Solcar" evidence="10">
    <location>
        <begin position="109"/>
        <end position="209"/>
    </location>
</feature>
<dbReference type="InterPro" id="IPR002067">
    <property type="entry name" value="MCP"/>
</dbReference>
<organism evidence="13 14">
    <name type="scientific">Ascobolus immersus RN42</name>
    <dbReference type="NCBI Taxonomy" id="1160509"/>
    <lineage>
        <taxon>Eukaryota</taxon>
        <taxon>Fungi</taxon>
        <taxon>Dikarya</taxon>
        <taxon>Ascomycota</taxon>
        <taxon>Pezizomycotina</taxon>
        <taxon>Pezizomycetes</taxon>
        <taxon>Pezizales</taxon>
        <taxon>Ascobolaceae</taxon>
        <taxon>Ascobolus</taxon>
    </lineage>
</organism>
<evidence type="ECO:0000256" key="3">
    <source>
        <dbReference type="ARBA" id="ARBA00022448"/>
    </source>
</evidence>
<accession>A0A3N4IHQ9</accession>
<gene>
    <name evidence="13" type="ORF">BJ508DRAFT_303042</name>
</gene>
<dbReference type="GO" id="GO:1990575">
    <property type="term" value="P:mitochondrial L-ornithine transmembrane transport"/>
    <property type="evidence" value="ECO:0007669"/>
    <property type="project" value="TreeGrafter"/>
</dbReference>
<dbReference type="AlphaFoldDB" id="A0A3N4IHQ9"/>
<dbReference type="PROSITE" id="PS50920">
    <property type="entry name" value="SOLCAR"/>
    <property type="match status" value="3"/>
</dbReference>
<keyword evidence="8" id="KW-0496">Mitochondrion</keyword>
<evidence type="ECO:0000256" key="7">
    <source>
        <dbReference type="ARBA" id="ARBA00022989"/>
    </source>
</evidence>
<evidence type="ECO:0000313" key="14">
    <source>
        <dbReference type="Proteomes" id="UP000275078"/>
    </source>
</evidence>
<dbReference type="PANTHER" id="PTHR45624:SF57">
    <property type="entry name" value="MITOCHONDRIAL SUBSTRATE CARRIER FAMILY PROTEIN L"/>
    <property type="match status" value="1"/>
</dbReference>
<evidence type="ECO:0000256" key="11">
    <source>
        <dbReference type="RuleBase" id="RU000488"/>
    </source>
</evidence>
<evidence type="ECO:0000256" key="9">
    <source>
        <dbReference type="ARBA" id="ARBA00023136"/>
    </source>
</evidence>
<keyword evidence="3 11" id="KW-0813">Transport</keyword>
<dbReference type="InterPro" id="IPR050567">
    <property type="entry name" value="Mitochondrial_Carrier"/>
</dbReference>
<feature type="transmembrane region" description="Helical" evidence="12">
    <location>
        <begin position="182"/>
        <end position="201"/>
    </location>
</feature>
<evidence type="ECO:0000256" key="8">
    <source>
        <dbReference type="ARBA" id="ARBA00023128"/>
    </source>
</evidence>
<feature type="transmembrane region" description="Helical" evidence="12">
    <location>
        <begin position="221"/>
        <end position="240"/>
    </location>
</feature>
<dbReference type="Pfam" id="PF00153">
    <property type="entry name" value="Mito_carr"/>
    <property type="match status" value="3"/>
</dbReference>
<keyword evidence="7 12" id="KW-1133">Transmembrane helix</keyword>
<proteinExistence type="inferred from homology"/>
<dbReference type="GO" id="GO:0000064">
    <property type="term" value="F:L-ornithine transmembrane transporter activity"/>
    <property type="evidence" value="ECO:0007669"/>
    <property type="project" value="TreeGrafter"/>
</dbReference>